<name>A0A0C3S4K5_PHLG1</name>
<feature type="transmembrane region" description="Helical" evidence="2">
    <location>
        <begin position="48"/>
        <end position="70"/>
    </location>
</feature>
<reference evidence="3 4" key="1">
    <citation type="journal article" date="2014" name="PLoS Genet.">
        <title>Analysis of the Phlebiopsis gigantea genome, transcriptome and secretome provides insight into its pioneer colonization strategies of wood.</title>
        <authorList>
            <person name="Hori C."/>
            <person name="Ishida T."/>
            <person name="Igarashi K."/>
            <person name="Samejima M."/>
            <person name="Suzuki H."/>
            <person name="Master E."/>
            <person name="Ferreira P."/>
            <person name="Ruiz-Duenas F.J."/>
            <person name="Held B."/>
            <person name="Canessa P."/>
            <person name="Larrondo L.F."/>
            <person name="Schmoll M."/>
            <person name="Druzhinina I.S."/>
            <person name="Kubicek C.P."/>
            <person name="Gaskell J.A."/>
            <person name="Kersten P."/>
            <person name="St John F."/>
            <person name="Glasner J."/>
            <person name="Sabat G."/>
            <person name="Splinter BonDurant S."/>
            <person name="Syed K."/>
            <person name="Yadav J."/>
            <person name="Mgbeahuruike A.C."/>
            <person name="Kovalchuk A."/>
            <person name="Asiegbu F.O."/>
            <person name="Lackner G."/>
            <person name="Hoffmeister D."/>
            <person name="Rencoret J."/>
            <person name="Gutierrez A."/>
            <person name="Sun H."/>
            <person name="Lindquist E."/>
            <person name="Barry K."/>
            <person name="Riley R."/>
            <person name="Grigoriev I.V."/>
            <person name="Henrissat B."/>
            <person name="Kues U."/>
            <person name="Berka R.M."/>
            <person name="Martinez A.T."/>
            <person name="Covert S.F."/>
            <person name="Blanchette R.A."/>
            <person name="Cullen D."/>
        </authorList>
    </citation>
    <scope>NUCLEOTIDE SEQUENCE [LARGE SCALE GENOMIC DNA]</scope>
    <source>
        <strain evidence="3 4">11061_1 CR5-6</strain>
    </source>
</reference>
<protein>
    <submittedName>
        <fullName evidence="3">Uncharacterized protein</fullName>
    </submittedName>
</protein>
<feature type="region of interest" description="Disordered" evidence="1">
    <location>
        <begin position="178"/>
        <end position="201"/>
    </location>
</feature>
<keyword evidence="4" id="KW-1185">Reference proteome</keyword>
<sequence>MTTTAFALGLMAPLPSSHPQAPASPVVPLSAARPAESTLADLLRTSPGLFWLLVGVFSLVMTLGITWVAVSWRRYVKRGGLPKDERPEGATRTGQGRRRWFCGRKFVGGEGGRLREGNLPRKQISEPYDVGDEKVDLGPFVPGWTPPIRTSSLAHLSYYSNATFVPPHEHGLPLSCIQEESESDTSGATNGSLRSSGAYEADRSANDDLSLPSIVVDTSVSSTSLSSLAYLSTTSSPLTAFIESLDAFPRVPLTLPNLPSPDYLQVPTAARARSSCRGPPSPTTDPKQCQDPDPARGTTRYIPSVRRDSGHGKENLAATYVGKDSRTTKRALKSESSNLRPSPNPIHRPPLATVIPAPTSDAF</sequence>
<dbReference type="Proteomes" id="UP000053257">
    <property type="component" value="Unassembled WGS sequence"/>
</dbReference>
<feature type="compositionally biased region" description="Polar residues" evidence="1">
    <location>
        <begin position="184"/>
        <end position="195"/>
    </location>
</feature>
<feature type="compositionally biased region" description="Basic and acidic residues" evidence="1">
    <location>
        <begin position="305"/>
        <end position="314"/>
    </location>
</feature>
<dbReference type="AlphaFoldDB" id="A0A0C3S4K5"/>
<evidence type="ECO:0000313" key="4">
    <source>
        <dbReference type="Proteomes" id="UP000053257"/>
    </source>
</evidence>
<keyword evidence="2" id="KW-0472">Membrane</keyword>
<dbReference type="HOGENOM" id="CLU_763152_0_0_1"/>
<keyword evidence="2" id="KW-1133">Transmembrane helix</keyword>
<keyword evidence="2" id="KW-0812">Transmembrane</keyword>
<feature type="region of interest" description="Disordered" evidence="1">
    <location>
        <begin position="256"/>
        <end position="363"/>
    </location>
</feature>
<accession>A0A0C3S4K5</accession>
<dbReference type="EMBL" id="KN840638">
    <property type="protein sequence ID" value="KIP03025.1"/>
    <property type="molecule type" value="Genomic_DNA"/>
</dbReference>
<organism evidence="3 4">
    <name type="scientific">Phlebiopsis gigantea (strain 11061_1 CR5-6)</name>
    <name type="common">White-rot fungus</name>
    <name type="synonym">Peniophora gigantea</name>
    <dbReference type="NCBI Taxonomy" id="745531"/>
    <lineage>
        <taxon>Eukaryota</taxon>
        <taxon>Fungi</taxon>
        <taxon>Dikarya</taxon>
        <taxon>Basidiomycota</taxon>
        <taxon>Agaricomycotina</taxon>
        <taxon>Agaricomycetes</taxon>
        <taxon>Polyporales</taxon>
        <taxon>Phanerochaetaceae</taxon>
        <taxon>Phlebiopsis</taxon>
    </lineage>
</organism>
<gene>
    <name evidence="3" type="ORF">PHLGIDRAFT_267650</name>
</gene>
<evidence type="ECO:0000313" key="3">
    <source>
        <dbReference type="EMBL" id="KIP03025.1"/>
    </source>
</evidence>
<evidence type="ECO:0000256" key="1">
    <source>
        <dbReference type="SAM" id="MobiDB-lite"/>
    </source>
</evidence>
<proteinExistence type="predicted"/>
<evidence type="ECO:0000256" key="2">
    <source>
        <dbReference type="SAM" id="Phobius"/>
    </source>
</evidence>